<dbReference type="EMBL" id="LIAA01000015">
    <property type="protein sequence ID" value="KXV78164.1"/>
    <property type="molecule type" value="Genomic_DNA"/>
</dbReference>
<feature type="compositionally biased region" description="Polar residues" evidence="1">
    <location>
        <begin position="130"/>
        <end position="142"/>
    </location>
</feature>
<accession>A0A149VDD8</accession>
<dbReference type="Proteomes" id="UP000075462">
    <property type="component" value="Unassembled WGS sequence"/>
</dbReference>
<comment type="caution">
    <text evidence="2">The sequence shown here is derived from an EMBL/GenBank/DDBJ whole genome shotgun (WGS) entry which is preliminary data.</text>
</comment>
<evidence type="ECO:0000256" key="1">
    <source>
        <dbReference type="SAM" id="MobiDB-lite"/>
    </source>
</evidence>
<feature type="region of interest" description="Disordered" evidence="1">
    <location>
        <begin position="219"/>
        <end position="260"/>
    </location>
</feature>
<organism evidence="2 3">
    <name type="scientific">Acetobacter cerevisiae</name>
    <dbReference type="NCBI Taxonomy" id="178900"/>
    <lineage>
        <taxon>Bacteria</taxon>
        <taxon>Pseudomonadati</taxon>
        <taxon>Pseudomonadota</taxon>
        <taxon>Alphaproteobacteria</taxon>
        <taxon>Acetobacterales</taxon>
        <taxon>Acetobacteraceae</taxon>
        <taxon>Acetobacter</taxon>
    </lineage>
</organism>
<name>A0A149VDD8_9PROT</name>
<evidence type="ECO:0000313" key="3">
    <source>
        <dbReference type="Proteomes" id="UP000075462"/>
    </source>
</evidence>
<feature type="compositionally biased region" description="Low complexity" evidence="1">
    <location>
        <begin position="143"/>
        <end position="167"/>
    </location>
</feature>
<feature type="region of interest" description="Disordered" evidence="1">
    <location>
        <begin position="358"/>
        <end position="387"/>
    </location>
</feature>
<dbReference type="PATRIC" id="fig|178900.7.peg.505"/>
<feature type="compositionally biased region" description="Polar residues" evidence="1">
    <location>
        <begin position="408"/>
        <end position="417"/>
    </location>
</feature>
<feature type="region of interest" description="Disordered" evidence="1">
    <location>
        <begin position="81"/>
        <end position="110"/>
    </location>
</feature>
<gene>
    <name evidence="2" type="ORF">AD954_03800</name>
</gene>
<feature type="compositionally biased region" description="Polar residues" evidence="1">
    <location>
        <begin position="85"/>
        <end position="100"/>
    </location>
</feature>
<dbReference type="AlphaFoldDB" id="A0A149VDD8"/>
<dbReference type="OrthoDB" id="7226440at2"/>
<protein>
    <submittedName>
        <fullName evidence="2">Uncharacterized protein</fullName>
    </submittedName>
</protein>
<evidence type="ECO:0000313" key="2">
    <source>
        <dbReference type="EMBL" id="KXV78164.1"/>
    </source>
</evidence>
<feature type="region of interest" description="Disordered" evidence="1">
    <location>
        <begin position="320"/>
        <end position="342"/>
    </location>
</feature>
<reference evidence="2 3" key="1">
    <citation type="submission" date="2015-06" db="EMBL/GenBank/DDBJ databases">
        <title>Improved classification and identification of acetic acid bacteria using matrix-assisted laser desorption/ionization time-of-flight mass spectrometry; Gluconobacter nephelii and Gluconobacter uchimurae are later heterotypic synonyms of Gluconobacter japonicus and Gluconobacter oxydans, respectively.</title>
        <authorList>
            <person name="Li L."/>
            <person name="Cleenwerck I."/>
            <person name="De Vuyst L."/>
            <person name="Vandamme P."/>
        </authorList>
    </citation>
    <scope>NUCLEOTIDE SEQUENCE [LARGE SCALE GENOMIC DNA]</scope>
    <source>
        <strain evidence="2 3">LMG 1545</strain>
    </source>
</reference>
<feature type="region of interest" description="Disordered" evidence="1">
    <location>
        <begin position="127"/>
        <end position="173"/>
    </location>
</feature>
<dbReference type="RefSeq" id="WP_062271821.1">
    <property type="nucleotide sequence ID" value="NZ_LIAA01000015.1"/>
</dbReference>
<proteinExistence type="predicted"/>
<feature type="region of interest" description="Disordered" evidence="1">
    <location>
        <begin position="408"/>
        <end position="429"/>
    </location>
</feature>
<sequence length="529" mass="55113">MSEMLIDELVVRLGLDTTSLQTEARQTTQLLDKLRQSAEQTATSTRQASTQATSALARMRGEAVSLLAVLSGGRGLNRLLADLSTPGSQTTPRSASTGIPSPSAHATRETHVLSADRNLTAQRARFPFSRQGSSANSFRSGHSATPSSKPTSTSTGTRAGTPTGTTSHLARFGPSRTDFFSGLAALPGTQSVPFSGSQTAAFFGRLPGVTHAVAGGRSAETGARATQPASRSSHVIPRKAGPFPNTDFPFRNQTGQGRVSHRTLRSATTAAPFEPLVTVHSAPTRQNSTLANPLLRPFSRSVTEQENIAKTKRIQRFFAPEAHRTSPLGTPSSSSRTEAEHTLSTALTRLITQTAYRVGQSPVTHSSGQRDGSRASHVSANPRVSRTSLKPSLAGLAAGYPAAHSLTNPVSSLSPNHAVTGHTPLRSPHTDALTAQTRTLSRALATLHAHAGRALAVQPYLPGSPLLHAAGSQTTSHFASAPHPTTTTHIGPVTITVPSGNPQAIAQALQGLGGGDSHTLTSLATIGTV</sequence>
<feature type="compositionally biased region" description="Polar residues" evidence="1">
    <location>
        <begin position="327"/>
        <end position="342"/>
    </location>
</feature>